<dbReference type="SUPFAM" id="SSF55282">
    <property type="entry name" value="RL5-like"/>
    <property type="match status" value="1"/>
</dbReference>
<dbReference type="Gene3D" id="3.30.1440.10">
    <property type="match status" value="1"/>
</dbReference>
<protein>
    <recommendedName>
        <fullName evidence="3">Exosome subunit</fullName>
    </recommendedName>
</protein>
<dbReference type="EMBL" id="CP009149">
    <property type="protein sequence ID" value="AIJ06432.1"/>
    <property type="molecule type" value="Genomic_DNA"/>
</dbReference>
<dbReference type="InterPro" id="IPR022803">
    <property type="entry name" value="Ribosomal_uL5_dom_sf"/>
</dbReference>
<proteinExistence type="predicted"/>
<dbReference type="AlphaFoldDB" id="A0A076LHL5"/>
<dbReference type="PANTHER" id="PTHR38816">
    <property type="entry name" value="EXOSOME SUBUNIT, DUF54 FAMILY-RELATED"/>
    <property type="match status" value="1"/>
</dbReference>
<dbReference type="GeneID" id="24892226"/>
<dbReference type="Pfam" id="PF01877">
    <property type="entry name" value="RNA_binding"/>
    <property type="match status" value="1"/>
</dbReference>
<keyword evidence="2" id="KW-1185">Reference proteome</keyword>
<evidence type="ECO:0000313" key="1">
    <source>
        <dbReference type="EMBL" id="AIJ06432.1"/>
    </source>
</evidence>
<name>A0A076LHL5_9EURY</name>
<sequence>MLNSIKISAIVHATEDEDKVLEAIEFFIPEDVDEEKINLEVVETQGYFGNPIKIINVGVEGKEAKKIFKHIMDLIKSDERNLNKLKKDLHLRVEDNKFYVRFDKQRAYLGECRVIDGDDVIRTVFNFKIFAPKNKEEKVKEIVAEALELNEDK</sequence>
<dbReference type="KEGG" id="mjh:JH146_1590"/>
<dbReference type="Proteomes" id="UP000028781">
    <property type="component" value="Chromosome"/>
</dbReference>
<dbReference type="OrthoDB" id="10874at2157"/>
<evidence type="ECO:0008006" key="3">
    <source>
        <dbReference type="Google" id="ProtNLM"/>
    </source>
</evidence>
<reference evidence="1 2" key="1">
    <citation type="journal article" date="2015" name="Int. J. Syst. Evol. Microbiol.">
        <title>M ethanocaldococcus bathoardescens sp. nov., a hyperthermophilic methanogen isolated from a volcanically active deep-sea hydrothermal vent.</title>
        <authorList>
            <person name="Stewart L.C."/>
            <person name="Jung J.H."/>
            <person name="Kim Y.T."/>
            <person name="Kwon S.W."/>
            <person name="Park C.S."/>
            <person name="Holden J.F."/>
        </authorList>
    </citation>
    <scope>NUCLEOTIDE SEQUENCE [LARGE SCALE GENOMIC DNA]</scope>
    <source>
        <strain evidence="1 2">JH146</strain>
    </source>
</reference>
<dbReference type="PANTHER" id="PTHR38816:SF1">
    <property type="entry name" value="EXOSOME SUBUNIT"/>
    <property type="match status" value="1"/>
</dbReference>
<gene>
    <name evidence="1" type="ORF">JH146_1590</name>
</gene>
<evidence type="ECO:0000313" key="2">
    <source>
        <dbReference type="Proteomes" id="UP000028781"/>
    </source>
</evidence>
<dbReference type="HOGENOM" id="CLU_131306_1_1_2"/>
<dbReference type="RefSeq" id="WP_048202504.1">
    <property type="nucleotide sequence ID" value="NZ_CP009149.1"/>
</dbReference>
<dbReference type="STRING" id="1301915.JH146_1590"/>
<organism evidence="1 2">
    <name type="scientific">Methanocaldococcus bathoardescens</name>
    <dbReference type="NCBI Taxonomy" id="1301915"/>
    <lineage>
        <taxon>Archaea</taxon>
        <taxon>Methanobacteriati</taxon>
        <taxon>Methanobacteriota</taxon>
        <taxon>Methanomada group</taxon>
        <taxon>Methanococci</taxon>
        <taxon>Methanococcales</taxon>
        <taxon>Methanocaldococcaceae</taxon>
        <taxon>Methanocaldococcus</taxon>
    </lineage>
</organism>
<accession>A0A076LHL5</accession>
<dbReference type="InterPro" id="IPR002739">
    <property type="entry name" value="PAB1135-like"/>
</dbReference>